<dbReference type="AlphaFoldDB" id="A0A0F6YFL5"/>
<accession>A0A0F6YFL5</accession>
<dbReference type="RefSeq" id="WP_053231252.1">
    <property type="nucleotide sequence ID" value="NZ_CP011125.1"/>
</dbReference>
<reference evidence="2 3" key="1">
    <citation type="submission" date="2015-03" db="EMBL/GenBank/DDBJ databases">
        <title>Genome assembly of Sandaracinus amylolyticus DSM 53668.</title>
        <authorList>
            <person name="Sharma G."/>
            <person name="Subramanian S."/>
        </authorList>
    </citation>
    <scope>NUCLEOTIDE SEQUENCE [LARGE SCALE GENOMIC DNA]</scope>
    <source>
        <strain evidence="2 3">DSM 53668</strain>
    </source>
</reference>
<dbReference type="InterPro" id="IPR012312">
    <property type="entry name" value="Hemerythrin-like"/>
</dbReference>
<dbReference type="Gene3D" id="1.20.120.520">
    <property type="entry name" value="nmb1532 protein domain like"/>
    <property type="match status" value="1"/>
</dbReference>
<feature type="domain" description="Hemerythrin-like" evidence="1">
    <location>
        <begin position="4"/>
        <end position="121"/>
    </location>
</feature>
<keyword evidence="3" id="KW-1185">Reference proteome</keyword>
<organism evidence="2 3">
    <name type="scientific">Sandaracinus amylolyticus</name>
    <dbReference type="NCBI Taxonomy" id="927083"/>
    <lineage>
        <taxon>Bacteria</taxon>
        <taxon>Pseudomonadati</taxon>
        <taxon>Myxococcota</taxon>
        <taxon>Polyangia</taxon>
        <taxon>Polyangiales</taxon>
        <taxon>Sandaracinaceae</taxon>
        <taxon>Sandaracinus</taxon>
    </lineage>
</organism>
<dbReference type="PANTHER" id="PTHR35585">
    <property type="entry name" value="HHE DOMAIN PROTEIN (AFU_ORTHOLOGUE AFUA_4G00730)"/>
    <property type="match status" value="1"/>
</dbReference>
<evidence type="ECO:0000259" key="1">
    <source>
        <dbReference type="Pfam" id="PF01814"/>
    </source>
</evidence>
<name>A0A0F6YFL5_9BACT</name>
<dbReference type="PANTHER" id="PTHR35585:SF1">
    <property type="entry name" value="HHE DOMAIN PROTEIN (AFU_ORTHOLOGUE AFUA_4G00730)"/>
    <property type="match status" value="1"/>
</dbReference>
<dbReference type="STRING" id="927083.DB32_000984"/>
<dbReference type="KEGG" id="samy:DB32_000984"/>
<dbReference type="Proteomes" id="UP000034883">
    <property type="component" value="Chromosome"/>
</dbReference>
<evidence type="ECO:0000313" key="3">
    <source>
        <dbReference type="Proteomes" id="UP000034883"/>
    </source>
</evidence>
<evidence type="ECO:0000313" key="2">
    <source>
        <dbReference type="EMBL" id="AKF03835.1"/>
    </source>
</evidence>
<gene>
    <name evidence="2" type="ORF">DB32_000984</name>
</gene>
<dbReference type="EMBL" id="CP011125">
    <property type="protein sequence ID" value="AKF03835.1"/>
    <property type="molecule type" value="Genomic_DNA"/>
</dbReference>
<dbReference type="OrthoDB" id="9793637at2"/>
<sequence length="184" mass="21098">MQQTIIHRQQHDHDELELLIERYERAPAARRPDTFRHIVKLVTTHAFAEEEVLFPTARGLGGPGELITAEIESEHQRINELFVEMESAHPGEPEFERRAIELFGLLRKDVADEENRLLPFLASALSTRELQRVGKLWAAAKKTAPNRAHPRIPRRPPGNVLAGLPLAIVDRVRDLFARWRHAPQ</sequence>
<proteinExistence type="predicted"/>
<dbReference type="Pfam" id="PF01814">
    <property type="entry name" value="Hemerythrin"/>
    <property type="match status" value="1"/>
</dbReference>
<protein>
    <recommendedName>
        <fullName evidence="1">Hemerythrin-like domain-containing protein</fullName>
    </recommendedName>
</protein>